<dbReference type="FunCoup" id="A0A6L2PGC4">
    <property type="interactions" value="1025"/>
</dbReference>
<dbReference type="InterPro" id="IPR036282">
    <property type="entry name" value="Glutathione-S-Trfase_C_sf"/>
</dbReference>
<dbReference type="Proteomes" id="UP000502823">
    <property type="component" value="Unassembled WGS sequence"/>
</dbReference>
<dbReference type="GO" id="GO:0005634">
    <property type="term" value="C:nucleus"/>
    <property type="evidence" value="ECO:0007669"/>
    <property type="project" value="TreeGrafter"/>
</dbReference>
<dbReference type="GO" id="GO:0043517">
    <property type="term" value="P:positive regulation of DNA damage response, signal transduction by p53 class mediator"/>
    <property type="evidence" value="ECO:0007669"/>
    <property type="project" value="InterPro"/>
</dbReference>
<protein>
    <recommendedName>
        <fullName evidence="1">Nuclear-export cofactor Arc1-like N-terminal domain-containing protein</fullName>
    </recommendedName>
</protein>
<feature type="non-terminal residue" evidence="2">
    <location>
        <position position="1"/>
    </location>
</feature>
<dbReference type="OrthoDB" id="19141at2759"/>
<dbReference type="InterPro" id="IPR053836">
    <property type="entry name" value="Arc1-like_N"/>
</dbReference>
<dbReference type="InterPro" id="IPR042450">
    <property type="entry name" value="EEF1E1"/>
</dbReference>
<proteinExistence type="predicted"/>
<reference evidence="3" key="1">
    <citation type="submission" date="2020-01" db="EMBL/GenBank/DDBJ databases">
        <title>Draft genome sequence of the Termite Coptotermes fromosanus.</title>
        <authorList>
            <person name="Itakura S."/>
            <person name="Yosikawa Y."/>
            <person name="Umezawa K."/>
        </authorList>
    </citation>
    <scope>NUCLEOTIDE SEQUENCE [LARGE SCALE GENOMIC DNA]</scope>
</reference>
<comment type="caution">
    <text evidence="2">The sequence shown here is derived from an EMBL/GenBank/DDBJ whole genome shotgun (WGS) entry which is preliminary data.</text>
</comment>
<feature type="non-terminal residue" evidence="2">
    <location>
        <position position="94"/>
    </location>
</feature>
<gene>
    <name evidence="2" type="ORF">Cfor_11129</name>
</gene>
<dbReference type="SUPFAM" id="SSF47616">
    <property type="entry name" value="GST C-terminal domain-like"/>
    <property type="match status" value="1"/>
</dbReference>
<keyword evidence="3" id="KW-1185">Reference proteome</keyword>
<sequence length="94" mass="10594">LDGNRETISGFGTIVITLAKQCKKSQFGKTQEDEALVRQWIEYAVCYGNYVDLAHTARQVLKELNAVLTTRSYFVGNSQTLADIVMYYVLHGVM</sequence>
<dbReference type="GO" id="GO:0005737">
    <property type="term" value="C:cytoplasm"/>
    <property type="evidence" value="ECO:0007669"/>
    <property type="project" value="TreeGrafter"/>
</dbReference>
<dbReference type="PANTHER" id="PTHR44490:SF1">
    <property type="entry name" value="EUKARYOTIC TRANSLATION ELONGATION FACTOR 1 EPSILON-1"/>
    <property type="match status" value="1"/>
</dbReference>
<dbReference type="Pfam" id="PF21972">
    <property type="entry name" value="Arc1p_N_like"/>
    <property type="match status" value="1"/>
</dbReference>
<dbReference type="InParanoid" id="A0A6L2PGC4"/>
<dbReference type="PANTHER" id="PTHR44490">
    <property type="entry name" value="EUKARYOTIC TRANSLATION ELONGATION FACTOR 1 EPSILON-1"/>
    <property type="match status" value="1"/>
</dbReference>
<evidence type="ECO:0000313" key="3">
    <source>
        <dbReference type="Proteomes" id="UP000502823"/>
    </source>
</evidence>
<evidence type="ECO:0000259" key="1">
    <source>
        <dbReference type="Pfam" id="PF21972"/>
    </source>
</evidence>
<dbReference type="Gene3D" id="1.20.1050.10">
    <property type="match status" value="1"/>
</dbReference>
<name>A0A6L2PGC4_COPFO</name>
<dbReference type="EMBL" id="BLKM01010448">
    <property type="protein sequence ID" value="GFG30202.1"/>
    <property type="molecule type" value="Genomic_DNA"/>
</dbReference>
<accession>A0A6L2PGC4</accession>
<organism evidence="2 3">
    <name type="scientific">Coptotermes formosanus</name>
    <name type="common">Formosan subterranean termite</name>
    <dbReference type="NCBI Taxonomy" id="36987"/>
    <lineage>
        <taxon>Eukaryota</taxon>
        <taxon>Metazoa</taxon>
        <taxon>Ecdysozoa</taxon>
        <taxon>Arthropoda</taxon>
        <taxon>Hexapoda</taxon>
        <taxon>Insecta</taxon>
        <taxon>Pterygota</taxon>
        <taxon>Neoptera</taxon>
        <taxon>Polyneoptera</taxon>
        <taxon>Dictyoptera</taxon>
        <taxon>Blattodea</taxon>
        <taxon>Blattoidea</taxon>
        <taxon>Termitoidae</taxon>
        <taxon>Rhinotermitidae</taxon>
        <taxon>Coptotermes</taxon>
    </lineage>
</organism>
<evidence type="ECO:0000313" key="2">
    <source>
        <dbReference type="EMBL" id="GFG30202.1"/>
    </source>
</evidence>
<feature type="domain" description="Nuclear-export cofactor Arc1-like N-terminal" evidence="1">
    <location>
        <begin position="34"/>
        <end position="93"/>
    </location>
</feature>
<dbReference type="GO" id="GO:0017101">
    <property type="term" value="C:aminoacyl-tRNA synthetase multienzyme complex"/>
    <property type="evidence" value="ECO:0007669"/>
    <property type="project" value="InterPro"/>
</dbReference>
<dbReference type="AlphaFoldDB" id="A0A6L2PGC4"/>